<evidence type="ECO:0000313" key="2">
    <source>
        <dbReference type="EMBL" id="GGJ07782.1"/>
    </source>
</evidence>
<comment type="caution">
    <text evidence="2">The sequence shown here is derived from an EMBL/GenBank/DDBJ whole genome shotgun (WGS) entry which is preliminary data.</text>
</comment>
<gene>
    <name evidence="2" type="ORF">GCM10011320_13480</name>
</gene>
<evidence type="ECO:0008006" key="4">
    <source>
        <dbReference type="Google" id="ProtNLM"/>
    </source>
</evidence>
<dbReference type="Gene3D" id="3.40.190.10">
    <property type="entry name" value="Periplasmic binding protein-like II"/>
    <property type="match status" value="1"/>
</dbReference>
<dbReference type="AlphaFoldDB" id="A0A917KB74"/>
<dbReference type="CDD" id="cd07012">
    <property type="entry name" value="PBP2_Bug_TTT"/>
    <property type="match status" value="1"/>
</dbReference>
<dbReference type="PIRSF" id="PIRSF017082">
    <property type="entry name" value="YflP"/>
    <property type="match status" value="1"/>
</dbReference>
<reference evidence="2" key="2">
    <citation type="submission" date="2020-09" db="EMBL/GenBank/DDBJ databases">
        <authorList>
            <person name="Sun Q."/>
            <person name="Zhou Y."/>
        </authorList>
    </citation>
    <scope>NUCLEOTIDE SEQUENCE</scope>
    <source>
        <strain evidence="2">CGMCC 1.3617</strain>
    </source>
</reference>
<dbReference type="InterPro" id="IPR042100">
    <property type="entry name" value="Bug_dom1"/>
</dbReference>
<evidence type="ECO:0000256" key="1">
    <source>
        <dbReference type="ARBA" id="ARBA00006987"/>
    </source>
</evidence>
<dbReference type="PANTHER" id="PTHR42928:SF5">
    <property type="entry name" value="BLR1237 PROTEIN"/>
    <property type="match status" value="1"/>
</dbReference>
<organism evidence="2 3">
    <name type="scientific">Neoroseomonas lacus</name>
    <dbReference type="NCBI Taxonomy" id="287609"/>
    <lineage>
        <taxon>Bacteria</taxon>
        <taxon>Pseudomonadati</taxon>
        <taxon>Pseudomonadota</taxon>
        <taxon>Alphaproteobacteria</taxon>
        <taxon>Acetobacterales</taxon>
        <taxon>Acetobacteraceae</taxon>
        <taxon>Neoroseomonas</taxon>
    </lineage>
</organism>
<protein>
    <recommendedName>
        <fullName evidence="4">Tripartite tricarboxylate transporter substrate binding protein</fullName>
    </recommendedName>
</protein>
<proteinExistence type="inferred from homology"/>
<accession>A0A917KB74</accession>
<dbReference type="PANTHER" id="PTHR42928">
    <property type="entry name" value="TRICARBOXYLATE-BINDING PROTEIN"/>
    <property type="match status" value="1"/>
</dbReference>
<dbReference type="Pfam" id="PF03401">
    <property type="entry name" value="TctC"/>
    <property type="match status" value="1"/>
</dbReference>
<dbReference type="Gene3D" id="3.40.190.150">
    <property type="entry name" value="Bordetella uptake gene, domain 1"/>
    <property type="match status" value="1"/>
</dbReference>
<evidence type="ECO:0000313" key="3">
    <source>
        <dbReference type="Proteomes" id="UP000661507"/>
    </source>
</evidence>
<name>A0A917KB74_9PROT</name>
<dbReference type="Proteomes" id="UP000661507">
    <property type="component" value="Unassembled WGS sequence"/>
</dbReference>
<reference evidence="2" key="1">
    <citation type="journal article" date="2014" name="Int. J. Syst. Evol. Microbiol.">
        <title>Complete genome sequence of Corynebacterium casei LMG S-19264T (=DSM 44701T), isolated from a smear-ripened cheese.</title>
        <authorList>
            <consortium name="US DOE Joint Genome Institute (JGI-PGF)"/>
            <person name="Walter F."/>
            <person name="Albersmeier A."/>
            <person name="Kalinowski J."/>
            <person name="Ruckert C."/>
        </authorList>
    </citation>
    <scope>NUCLEOTIDE SEQUENCE</scope>
    <source>
        <strain evidence="2">CGMCC 1.3617</strain>
    </source>
</reference>
<dbReference type="EMBL" id="BMKW01000003">
    <property type="protein sequence ID" value="GGJ07782.1"/>
    <property type="molecule type" value="Genomic_DNA"/>
</dbReference>
<keyword evidence="3" id="KW-1185">Reference proteome</keyword>
<dbReference type="InterPro" id="IPR005064">
    <property type="entry name" value="BUG"/>
</dbReference>
<comment type="similarity">
    <text evidence="1">Belongs to the UPF0065 (bug) family.</text>
</comment>
<dbReference type="RefSeq" id="WP_188966184.1">
    <property type="nucleotide sequence ID" value="NZ_BMKW01000003.1"/>
</dbReference>
<sequence>MTLTTRRATLGATLTLPFVRGATAQERFPNRPITIYVPFPAGGATDVQMRSFAEAATRHFGQTVLVENRPGAGSTLGAAAVARARSDGYTVSQMTLPALRLPHMQRMPYDVTKDFTPIIHLTGYLFAVAVRTESPYRTWQDLVADAKRRPGEVRLGNTGANGTPHLTLVDLAAREQIDIVHVPYRGEGDMTPALLGAHIEGGAGGSGMGQLVDDGKLRFLNVWSRERSPRWPSVPTLIELGYTDMVVTSPYGLVAPAGLDPAVTRALHDGFKAALYDPAHIATLRRLDQPLEYLNTEDYAANMLATYEAERQRVERLGLRTG</sequence>